<evidence type="ECO:0000313" key="2">
    <source>
        <dbReference type="Proteomes" id="UP000185766"/>
    </source>
</evidence>
<dbReference type="SUPFAM" id="SSF55961">
    <property type="entry name" value="Bet v1-like"/>
    <property type="match status" value="1"/>
</dbReference>
<accession>A0A1H7GNS9</accession>
<organism evidence="1 2">
    <name type="scientific">Atopomonas hussainii</name>
    <dbReference type="NCBI Taxonomy" id="1429083"/>
    <lineage>
        <taxon>Bacteria</taxon>
        <taxon>Pseudomonadati</taxon>
        <taxon>Pseudomonadota</taxon>
        <taxon>Gammaproteobacteria</taxon>
        <taxon>Pseudomonadales</taxon>
        <taxon>Pseudomonadaceae</taxon>
        <taxon>Atopomonas</taxon>
    </lineage>
</organism>
<protein>
    <submittedName>
        <fullName evidence="1">Ligand-binding SRPBCC domain-containing protein</fullName>
    </submittedName>
</protein>
<reference evidence="1 2" key="1">
    <citation type="submission" date="2016-10" db="EMBL/GenBank/DDBJ databases">
        <authorList>
            <person name="de Groot N.N."/>
        </authorList>
    </citation>
    <scope>NUCLEOTIDE SEQUENCE [LARGE SCALE GENOMIC DNA]</scope>
    <source>
        <strain evidence="1 2">JCM 19513</strain>
    </source>
</reference>
<dbReference type="Proteomes" id="UP000185766">
    <property type="component" value="Unassembled WGS sequence"/>
</dbReference>
<dbReference type="OrthoDB" id="7063435at2"/>
<gene>
    <name evidence="1" type="ORF">SAMN05216214_10279</name>
</gene>
<sequence length="154" mass="17669">MLTLHFTSQLDASPETVWEWISHADTLREEFQPWLHLSAPDGIESLANLDIVPDQPIFTSWMWLFGVLPIGRSKVTLKELTPGVGFVEESPMTGVRYWRHERRIHANNGGTLLDDEVTVVPYPFASLRTRLLVSLLFKHRHKVLKARCQQQQAA</sequence>
<dbReference type="RefSeq" id="WP_083394211.1">
    <property type="nucleotide sequence ID" value="NZ_FOAS01000002.1"/>
</dbReference>
<dbReference type="STRING" id="1429083.GCA_001885685_02635"/>
<dbReference type="AlphaFoldDB" id="A0A1H7GNS9"/>
<proteinExistence type="predicted"/>
<dbReference type="Gene3D" id="3.30.530.20">
    <property type="match status" value="1"/>
</dbReference>
<keyword evidence="2" id="KW-1185">Reference proteome</keyword>
<name>A0A1H7GNS9_9GAMM</name>
<dbReference type="InterPro" id="IPR023393">
    <property type="entry name" value="START-like_dom_sf"/>
</dbReference>
<dbReference type="EMBL" id="FOAS01000002">
    <property type="protein sequence ID" value="SEK37515.1"/>
    <property type="molecule type" value="Genomic_DNA"/>
</dbReference>
<evidence type="ECO:0000313" key="1">
    <source>
        <dbReference type="EMBL" id="SEK37515.1"/>
    </source>
</evidence>